<dbReference type="InterPro" id="IPR003661">
    <property type="entry name" value="HisK_dim/P_dom"/>
</dbReference>
<dbReference type="CDD" id="cd00075">
    <property type="entry name" value="HATPase"/>
    <property type="match status" value="1"/>
</dbReference>
<dbReference type="SUPFAM" id="SSF47384">
    <property type="entry name" value="Homodimeric domain of signal transducing histidine kinase"/>
    <property type="match status" value="1"/>
</dbReference>
<dbReference type="KEGG" id="ace:Acel_1831"/>
<dbReference type="Proteomes" id="UP000008221">
    <property type="component" value="Chromosome"/>
</dbReference>
<dbReference type="InterPro" id="IPR003594">
    <property type="entry name" value="HATPase_dom"/>
</dbReference>
<sequence length="469" mass="50720">MKRLRLRRTLGLRARVTVTFCVGTFFLAAVMASIAYVLAHNYLLSEREASAKRQTFTDARLVRSALRNPGADVTSFLGTIPTSSESASLVFRRGHWFGSSVLVAPSQLPNSLMDEANRGNVAMQRFEQSGTVYLGVAVPLPSVDAVFVQVFSLRELNSTLHILSLSLGVAAVVTAVAGGLLGAWASRLALQPLRAVAAAADDIARGHLGTRLRAEDRDLTRLAAAFNSMVDALQARLARDARFASDVSHELRTPLTTLATSLAVLERHTEGWRPAQVQALELVKSETASFQRLVEDLLEISRVDAGAAEVSLEDVHAGEFLCQVAANLCAGTLIDIAPEARLRVVRIDKRRMERVFTNLVQNAERYAGGVVRLGLRAVPDGIRYEVDDAGPGIAPADRERIFERFARGGHGHRAAGTGVGLGLAIVAEHVALHRGRVWVEDRPGGGARFVIELPSRADGEVPRDDRDLP</sequence>
<evidence type="ECO:0000256" key="6">
    <source>
        <dbReference type="ARBA" id="ARBA00022692"/>
    </source>
</evidence>
<feature type="domain" description="Histidine kinase" evidence="12">
    <location>
        <begin position="246"/>
        <end position="457"/>
    </location>
</feature>
<dbReference type="Gene3D" id="1.10.287.130">
    <property type="match status" value="1"/>
</dbReference>
<keyword evidence="8 11" id="KW-1133">Transmembrane helix</keyword>
<feature type="transmembrane region" description="Helical" evidence="11">
    <location>
        <begin position="132"/>
        <end position="153"/>
    </location>
</feature>
<evidence type="ECO:0000313" key="14">
    <source>
        <dbReference type="EMBL" id="ABK53603.1"/>
    </source>
</evidence>
<keyword evidence="9" id="KW-0902">Two-component regulatory system</keyword>
<proteinExistence type="predicted"/>
<keyword evidence="15" id="KW-1185">Reference proteome</keyword>
<dbReference type="Pfam" id="PF00512">
    <property type="entry name" value="HisKA"/>
    <property type="match status" value="1"/>
</dbReference>
<dbReference type="Gene3D" id="3.30.565.10">
    <property type="entry name" value="Histidine kinase-like ATPase, C-terminal domain"/>
    <property type="match status" value="1"/>
</dbReference>
<dbReference type="InParanoid" id="A0LVZ3"/>
<dbReference type="OrthoDB" id="9786919at2"/>
<dbReference type="SMART" id="SM00388">
    <property type="entry name" value="HisKA"/>
    <property type="match status" value="1"/>
</dbReference>
<dbReference type="InterPro" id="IPR003660">
    <property type="entry name" value="HAMP_dom"/>
</dbReference>
<dbReference type="Gene3D" id="6.10.340.10">
    <property type="match status" value="1"/>
</dbReference>
<dbReference type="STRING" id="351607.Acel_1831"/>
<reference evidence="14 15" key="1">
    <citation type="journal article" date="2009" name="Genome Res.">
        <title>Complete genome of the cellulolytic thermophile Acidothermus cellulolyticus 11B provides insights into its ecophysiological and evolutionary adaptations.</title>
        <authorList>
            <person name="Barabote R.D."/>
            <person name="Xie G."/>
            <person name="Leu D.H."/>
            <person name="Normand P."/>
            <person name="Necsulea A."/>
            <person name="Daubin V."/>
            <person name="Medigue C."/>
            <person name="Adney W.S."/>
            <person name="Xu X.C."/>
            <person name="Lapidus A."/>
            <person name="Parales R.E."/>
            <person name="Detter C."/>
            <person name="Pujic P."/>
            <person name="Bruce D."/>
            <person name="Lavire C."/>
            <person name="Challacombe J.F."/>
            <person name="Brettin T.S."/>
            <person name="Berry A.M."/>
        </authorList>
    </citation>
    <scope>NUCLEOTIDE SEQUENCE [LARGE SCALE GENOMIC DNA]</scope>
    <source>
        <strain evidence="15">ATCC 43068 / DSM 8971 / 11B</strain>
    </source>
</reference>
<evidence type="ECO:0000256" key="5">
    <source>
        <dbReference type="ARBA" id="ARBA00022679"/>
    </source>
</evidence>
<evidence type="ECO:0000256" key="10">
    <source>
        <dbReference type="ARBA" id="ARBA00023136"/>
    </source>
</evidence>
<dbReference type="AlphaFoldDB" id="A0LVZ3"/>
<dbReference type="SMART" id="SM00304">
    <property type="entry name" value="HAMP"/>
    <property type="match status" value="1"/>
</dbReference>
<evidence type="ECO:0000256" key="3">
    <source>
        <dbReference type="ARBA" id="ARBA00012438"/>
    </source>
</evidence>
<evidence type="ECO:0000256" key="8">
    <source>
        <dbReference type="ARBA" id="ARBA00022989"/>
    </source>
</evidence>
<evidence type="ECO:0000259" key="12">
    <source>
        <dbReference type="PROSITE" id="PS50109"/>
    </source>
</evidence>
<dbReference type="PRINTS" id="PR00344">
    <property type="entry name" value="BCTRLSENSOR"/>
</dbReference>
<comment type="catalytic activity">
    <reaction evidence="1">
        <text>ATP + protein L-histidine = ADP + protein N-phospho-L-histidine.</text>
        <dbReference type="EC" id="2.7.13.3"/>
    </reaction>
</comment>
<keyword evidence="5" id="KW-0808">Transferase</keyword>
<dbReference type="PROSITE" id="PS50885">
    <property type="entry name" value="HAMP"/>
    <property type="match status" value="1"/>
</dbReference>
<dbReference type="SUPFAM" id="SSF55874">
    <property type="entry name" value="ATPase domain of HSP90 chaperone/DNA topoisomerase II/histidine kinase"/>
    <property type="match status" value="1"/>
</dbReference>
<dbReference type="Pfam" id="PF00672">
    <property type="entry name" value="HAMP"/>
    <property type="match status" value="1"/>
</dbReference>
<evidence type="ECO:0000259" key="13">
    <source>
        <dbReference type="PROSITE" id="PS50885"/>
    </source>
</evidence>
<dbReference type="RefSeq" id="WP_011720666.1">
    <property type="nucleotide sequence ID" value="NC_008578.1"/>
</dbReference>
<dbReference type="PANTHER" id="PTHR45436">
    <property type="entry name" value="SENSOR HISTIDINE KINASE YKOH"/>
    <property type="match status" value="1"/>
</dbReference>
<comment type="subcellular location">
    <subcellularLocation>
        <location evidence="2">Cell membrane</location>
    </subcellularLocation>
</comment>
<feature type="domain" description="HAMP" evidence="13">
    <location>
        <begin position="187"/>
        <end position="238"/>
    </location>
</feature>
<evidence type="ECO:0000256" key="1">
    <source>
        <dbReference type="ARBA" id="ARBA00000085"/>
    </source>
</evidence>
<dbReference type="InterPro" id="IPR004358">
    <property type="entry name" value="Sig_transdc_His_kin-like_C"/>
</dbReference>
<organism evidence="14 15">
    <name type="scientific">Acidothermus cellulolyticus (strain ATCC 43068 / DSM 8971 / 11B)</name>
    <dbReference type="NCBI Taxonomy" id="351607"/>
    <lineage>
        <taxon>Bacteria</taxon>
        <taxon>Bacillati</taxon>
        <taxon>Actinomycetota</taxon>
        <taxon>Actinomycetes</taxon>
        <taxon>Acidothermales</taxon>
        <taxon>Acidothermaceae</taxon>
        <taxon>Acidothermus</taxon>
    </lineage>
</organism>
<keyword evidence="4" id="KW-0597">Phosphoprotein</keyword>
<dbReference type="PROSITE" id="PS50109">
    <property type="entry name" value="HIS_KIN"/>
    <property type="match status" value="1"/>
</dbReference>
<dbReference type="CDD" id="cd00082">
    <property type="entry name" value="HisKA"/>
    <property type="match status" value="1"/>
</dbReference>
<evidence type="ECO:0000256" key="11">
    <source>
        <dbReference type="SAM" id="Phobius"/>
    </source>
</evidence>
<dbReference type="InterPro" id="IPR050428">
    <property type="entry name" value="TCS_sensor_his_kinase"/>
</dbReference>
<dbReference type="SMART" id="SM00387">
    <property type="entry name" value="HATPase_c"/>
    <property type="match status" value="1"/>
</dbReference>
<dbReference type="PANTHER" id="PTHR45436:SF5">
    <property type="entry name" value="SENSOR HISTIDINE KINASE TRCS"/>
    <property type="match status" value="1"/>
</dbReference>
<keyword evidence="6 11" id="KW-0812">Transmembrane</keyword>
<dbReference type="eggNOG" id="COG2205">
    <property type="taxonomic scope" value="Bacteria"/>
</dbReference>
<keyword evidence="10 11" id="KW-0472">Membrane</keyword>
<gene>
    <name evidence="14" type="ordered locus">Acel_1831</name>
</gene>
<dbReference type="GO" id="GO:0005886">
    <property type="term" value="C:plasma membrane"/>
    <property type="evidence" value="ECO:0007669"/>
    <property type="project" value="UniProtKB-SubCell"/>
</dbReference>
<evidence type="ECO:0000313" key="15">
    <source>
        <dbReference type="Proteomes" id="UP000008221"/>
    </source>
</evidence>
<accession>A0LVZ3</accession>
<feature type="transmembrane region" description="Helical" evidence="11">
    <location>
        <begin position="165"/>
        <end position="185"/>
    </location>
</feature>
<dbReference type="SUPFAM" id="SSF158472">
    <property type="entry name" value="HAMP domain-like"/>
    <property type="match status" value="1"/>
</dbReference>
<dbReference type="InterPro" id="IPR036097">
    <property type="entry name" value="HisK_dim/P_sf"/>
</dbReference>
<dbReference type="EC" id="2.7.13.3" evidence="3"/>
<name>A0LVZ3_ACIC1</name>
<dbReference type="GO" id="GO:0000155">
    <property type="term" value="F:phosphorelay sensor kinase activity"/>
    <property type="evidence" value="ECO:0007669"/>
    <property type="project" value="InterPro"/>
</dbReference>
<feature type="transmembrane region" description="Helical" evidence="11">
    <location>
        <begin position="12"/>
        <end position="38"/>
    </location>
</feature>
<evidence type="ECO:0000256" key="2">
    <source>
        <dbReference type="ARBA" id="ARBA00004236"/>
    </source>
</evidence>
<dbReference type="InterPro" id="IPR005467">
    <property type="entry name" value="His_kinase_dom"/>
</dbReference>
<dbReference type="EMBL" id="CP000481">
    <property type="protein sequence ID" value="ABK53603.1"/>
    <property type="molecule type" value="Genomic_DNA"/>
</dbReference>
<keyword evidence="7 14" id="KW-0418">Kinase</keyword>
<protein>
    <recommendedName>
        <fullName evidence="3">histidine kinase</fullName>
        <ecNumber evidence="3">2.7.13.3</ecNumber>
    </recommendedName>
</protein>
<dbReference type="InterPro" id="IPR036890">
    <property type="entry name" value="HATPase_C_sf"/>
</dbReference>
<dbReference type="Pfam" id="PF02518">
    <property type="entry name" value="HATPase_c"/>
    <property type="match status" value="1"/>
</dbReference>
<evidence type="ECO:0000256" key="9">
    <source>
        <dbReference type="ARBA" id="ARBA00023012"/>
    </source>
</evidence>
<evidence type="ECO:0000256" key="7">
    <source>
        <dbReference type="ARBA" id="ARBA00022777"/>
    </source>
</evidence>
<evidence type="ECO:0000256" key="4">
    <source>
        <dbReference type="ARBA" id="ARBA00022553"/>
    </source>
</evidence>
<dbReference type="HOGENOM" id="CLU_000445_89_6_11"/>